<dbReference type="AlphaFoldDB" id="A0A4Y2E8T4"/>
<name>A0A4Y2E8T4_ARAVE</name>
<protein>
    <submittedName>
        <fullName evidence="1">Uncharacterized protein</fullName>
    </submittedName>
</protein>
<sequence>MSALAEVLQNCVGEKPSDSLTCSHSNNNGGETLNLFICVYRGGRERHKTEAEVSNILDVQQPDTMFHVYKINLVSRHVTERFPSSLCRQPLQLLNQSSGHGTEACDRAHTTKHRLYVVSSQFRFIRIDCNDKALRLYDAKLRLYVVFLRPKM</sequence>
<dbReference type="Proteomes" id="UP000499080">
    <property type="component" value="Unassembled WGS sequence"/>
</dbReference>
<comment type="caution">
    <text evidence="1">The sequence shown here is derived from an EMBL/GenBank/DDBJ whole genome shotgun (WGS) entry which is preliminary data.</text>
</comment>
<proteinExistence type="predicted"/>
<evidence type="ECO:0000313" key="1">
    <source>
        <dbReference type="EMBL" id="GBM24699.1"/>
    </source>
</evidence>
<evidence type="ECO:0000313" key="2">
    <source>
        <dbReference type="Proteomes" id="UP000499080"/>
    </source>
</evidence>
<reference evidence="1 2" key="1">
    <citation type="journal article" date="2019" name="Sci. Rep.">
        <title>Orb-weaving spider Araneus ventricosus genome elucidates the spidroin gene catalogue.</title>
        <authorList>
            <person name="Kono N."/>
            <person name="Nakamura H."/>
            <person name="Ohtoshi R."/>
            <person name="Moran D.A.P."/>
            <person name="Shinohara A."/>
            <person name="Yoshida Y."/>
            <person name="Fujiwara M."/>
            <person name="Mori M."/>
            <person name="Tomita M."/>
            <person name="Arakawa K."/>
        </authorList>
    </citation>
    <scope>NUCLEOTIDE SEQUENCE [LARGE SCALE GENOMIC DNA]</scope>
</reference>
<organism evidence="1 2">
    <name type="scientific">Araneus ventricosus</name>
    <name type="common">Orbweaver spider</name>
    <name type="synonym">Epeira ventricosa</name>
    <dbReference type="NCBI Taxonomy" id="182803"/>
    <lineage>
        <taxon>Eukaryota</taxon>
        <taxon>Metazoa</taxon>
        <taxon>Ecdysozoa</taxon>
        <taxon>Arthropoda</taxon>
        <taxon>Chelicerata</taxon>
        <taxon>Arachnida</taxon>
        <taxon>Araneae</taxon>
        <taxon>Araneomorphae</taxon>
        <taxon>Entelegynae</taxon>
        <taxon>Araneoidea</taxon>
        <taxon>Araneidae</taxon>
        <taxon>Araneus</taxon>
    </lineage>
</organism>
<gene>
    <name evidence="1" type="ORF">AVEN_46195_1</name>
</gene>
<dbReference type="EMBL" id="BGPR01000525">
    <property type="protein sequence ID" value="GBM24699.1"/>
    <property type="molecule type" value="Genomic_DNA"/>
</dbReference>
<keyword evidence="2" id="KW-1185">Reference proteome</keyword>
<accession>A0A4Y2E8T4</accession>